<dbReference type="Proteomes" id="UP000694888">
    <property type="component" value="Unplaced"/>
</dbReference>
<proteinExistence type="predicted"/>
<evidence type="ECO:0000256" key="1">
    <source>
        <dbReference type="SAM" id="SignalP"/>
    </source>
</evidence>
<name>A0ABM1W221_APLCA</name>
<dbReference type="GeneID" id="101857285"/>
<gene>
    <name evidence="3" type="primary">LOC101857285</name>
</gene>
<dbReference type="RefSeq" id="XP_035828714.1">
    <property type="nucleotide sequence ID" value="XM_035972821.1"/>
</dbReference>
<feature type="signal peptide" evidence="1">
    <location>
        <begin position="1"/>
        <end position="25"/>
    </location>
</feature>
<accession>A0ABM1W221</accession>
<feature type="non-terminal residue" evidence="3">
    <location>
        <position position="103"/>
    </location>
</feature>
<sequence>MFPRAVRNASLVVVVCCLCLLQCEAWQAGLRRWRRQTSGQDLGPTEEGTSISRTCAYRVTAGDNAPLVWEVQLAAGKRAVATCVTNQGPYSCTVSSGFSSLVN</sequence>
<reference evidence="3" key="1">
    <citation type="submission" date="2025-08" db="UniProtKB">
        <authorList>
            <consortium name="RefSeq"/>
        </authorList>
    </citation>
    <scope>IDENTIFICATION</scope>
</reference>
<protein>
    <submittedName>
        <fullName evidence="3">Uncharacterized protein LOC101857285</fullName>
    </submittedName>
</protein>
<evidence type="ECO:0000313" key="2">
    <source>
        <dbReference type="Proteomes" id="UP000694888"/>
    </source>
</evidence>
<organism evidence="2 3">
    <name type="scientific">Aplysia californica</name>
    <name type="common">California sea hare</name>
    <dbReference type="NCBI Taxonomy" id="6500"/>
    <lineage>
        <taxon>Eukaryota</taxon>
        <taxon>Metazoa</taxon>
        <taxon>Spiralia</taxon>
        <taxon>Lophotrochozoa</taxon>
        <taxon>Mollusca</taxon>
        <taxon>Gastropoda</taxon>
        <taxon>Heterobranchia</taxon>
        <taxon>Euthyneura</taxon>
        <taxon>Tectipleura</taxon>
        <taxon>Aplysiida</taxon>
        <taxon>Aplysioidea</taxon>
        <taxon>Aplysiidae</taxon>
        <taxon>Aplysia</taxon>
    </lineage>
</organism>
<keyword evidence="1" id="KW-0732">Signal</keyword>
<evidence type="ECO:0000313" key="3">
    <source>
        <dbReference type="RefSeq" id="XP_035828714.1"/>
    </source>
</evidence>
<feature type="chain" id="PRO_5046923221" evidence="1">
    <location>
        <begin position="26"/>
        <end position="103"/>
    </location>
</feature>
<keyword evidence="2" id="KW-1185">Reference proteome</keyword>